<name>A0ABT7UL57_9FIRM</name>
<reference evidence="3" key="1">
    <citation type="submission" date="2023-06" db="EMBL/GenBank/DDBJ databases">
        <title>Identification and characterization of horizontal gene transfer across gut microbiota members of farm animals based on homology search.</title>
        <authorList>
            <person name="Zeman M."/>
            <person name="Kubasova T."/>
            <person name="Jahodarova E."/>
            <person name="Nykrynova M."/>
            <person name="Rychlik I."/>
        </authorList>
    </citation>
    <scope>NUCLEOTIDE SEQUENCE [LARGE SCALE GENOMIC DNA]</scope>
    <source>
        <strain evidence="3">ET341</strain>
    </source>
</reference>
<keyword evidence="1" id="KW-0472">Membrane</keyword>
<comment type="caution">
    <text evidence="2">The sequence shown here is derived from an EMBL/GenBank/DDBJ whole genome shotgun (WGS) entry which is preliminary data.</text>
</comment>
<evidence type="ECO:0008006" key="4">
    <source>
        <dbReference type="Google" id="ProtNLM"/>
    </source>
</evidence>
<protein>
    <recommendedName>
        <fullName evidence="4">SGNH hydrolase-type esterase domain-containing protein</fullName>
    </recommendedName>
</protein>
<accession>A0ABT7UL57</accession>
<proteinExistence type="predicted"/>
<gene>
    <name evidence="2" type="ORF">QUV98_10325</name>
</gene>
<feature type="transmembrane region" description="Helical" evidence="1">
    <location>
        <begin position="6"/>
        <end position="26"/>
    </location>
</feature>
<keyword evidence="3" id="KW-1185">Reference proteome</keyword>
<dbReference type="RefSeq" id="WP_289528163.1">
    <property type="nucleotide sequence ID" value="NZ_JAUDCK010000049.1"/>
</dbReference>
<evidence type="ECO:0000313" key="2">
    <source>
        <dbReference type="EMBL" id="MDM8196712.1"/>
    </source>
</evidence>
<organism evidence="2 3">
    <name type="scientific">Massilimicrobiota timonensis</name>
    <dbReference type="NCBI Taxonomy" id="1776392"/>
    <lineage>
        <taxon>Bacteria</taxon>
        <taxon>Bacillati</taxon>
        <taxon>Bacillota</taxon>
        <taxon>Erysipelotrichia</taxon>
        <taxon>Erysipelotrichales</taxon>
        <taxon>Erysipelotrichaceae</taxon>
        <taxon>Massilimicrobiota</taxon>
    </lineage>
</organism>
<keyword evidence="1" id="KW-0812">Transmembrane</keyword>
<sequence length="330" mass="37342">MKKLSFTLIVILLVSIIITLIGYNELTIRQNSKKYQELIQQESKNINTKTSDSITINCIGDSFAVGDSKTSLANALASQTNCSVNKFGGYYDQSIDIAIRMGSVKVYTNNVTIPSNSSPVHIKLYNNDGEELDVLKSSGSNFSSVEIDGISGKLKYDQETKDHTFTRDQNGEQKNINNLTQITAQFPEYNEDDIAIIFSGTYDPQISNGIFRTITYQRAMLNKLNTKRYIVVSLTSKRKMPIVRDMNKVLAEEHDEHFLDFRSYLLENGLEDANITPTKQDELDLENGYIPTSLLKDDKVNGNSKFNQLLAEQIIKKMIELEYIDEQLLN</sequence>
<evidence type="ECO:0000313" key="3">
    <source>
        <dbReference type="Proteomes" id="UP001529275"/>
    </source>
</evidence>
<reference evidence="2 3" key="2">
    <citation type="submission" date="2023-06" db="EMBL/GenBank/DDBJ databases">
        <authorList>
            <person name="Zeman M."/>
            <person name="Kubasova T."/>
            <person name="Jahodarova E."/>
            <person name="Nykrynova M."/>
            <person name="Rychlik I."/>
        </authorList>
    </citation>
    <scope>NUCLEOTIDE SEQUENCE [LARGE SCALE GENOMIC DNA]</scope>
    <source>
        <strain evidence="2 3">ET341</strain>
    </source>
</reference>
<dbReference type="EMBL" id="JAUDCK010000049">
    <property type="protein sequence ID" value="MDM8196712.1"/>
    <property type="molecule type" value="Genomic_DNA"/>
</dbReference>
<evidence type="ECO:0000256" key="1">
    <source>
        <dbReference type="SAM" id="Phobius"/>
    </source>
</evidence>
<dbReference type="Proteomes" id="UP001529275">
    <property type="component" value="Unassembled WGS sequence"/>
</dbReference>
<keyword evidence="1" id="KW-1133">Transmembrane helix</keyword>